<reference evidence="5" key="2">
    <citation type="submission" date="2025-04" db="UniProtKB">
        <authorList>
            <consortium name="RefSeq"/>
        </authorList>
    </citation>
    <scope>IDENTIFICATION</scope>
    <source>
        <strain evidence="5">DH4</strain>
        <tissue evidence="5">Whole body</tissue>
    </source>
</reference>
<sequence>MFENIFQVEIRLCCKNMEERKVEGRTGKEETSRRVDADERSRITDREDEKNVERVNVWDTLRYYLDGFRYYHYVVAEKVNKVIGLVCLAIIKLYFFLMGLDRYIDIDDDETEDAGL</sequence>
<proteinExistence type="predicted"/>
<keyword evidence="4" id="KW-1185">Reference proteome</keyword>
<keyword evidence="2" id="KW-1133">Transmembrane helix</keyword>
<dbReference type="GeneID" id="724900"/>
<accession>A0A7M7M0F3</accession>
<feature type="transmembrane region" description="Helical" evidence="2">
    <location>
        <begin position="82"/>
        <end position="100"/>
    </location>
</feature>
<dbReference type="EnsemblMetazoa" id="XM_016911292">
    <property type="protein sequence ID" value="XP_016766781"/>
    <property type="gene ID" value="LOC724900"/>
</dbReference>
<dbReference type="AlphaFoldDB" id="A0A7M7M0F3"/>
<evidence type="ECO:0000256" key="2">
    <source>
        <dbReference type="SAM" id="Phobius"/>
    </source>
</evidence>
<feature type="region of interest" description="Disordered" evidence="1">
    <location>
        <begin position="21"/>
        <end position="40"/>
    </location>
</feature>
<name>A0A7M7M0F3_APIME</name>
<dbReference type="Proteomes" id="UP000005203">
    <property type="component" value="Linkage group LG3"/>
</dbReference>
<keyword evidence="2" id="KW-0472">Membrane</keyword>
<evidence type="ECO:0000313" key="5">
    <source>
        <dbReference type="RefSeq" id="XP_016766781.1"/>
    </source>
</evidence>
<keyword evidence="2" id="KW-0812">Transmembrane</keyword>
<evidence type="ECO:0000256" key="1">
    <source>
        <dbReference type="SAM" id="MobiDB-lite"/>
    </source>
</evidence>
<dbReference type="RefSeq" id="XP_016766781.1">
    <property type="nucleotide sequence ID" value="XM_016911292.2"/>
</dbReference>
<reference evidence="3" key="1">
    <citation type="submission" date="2021-01" db="UniProtKB">
        <authorList>
            <consortium name="EnsemblMetazoa"/>
        </authorList>
    </citation>
    <scope>IDENTIFICATION</scope>
    <source>
        <strain evidence="3">DH4</strain>
    </source>
</reference>
<dbReference type="OrthoDB" id="7615728at2759"/>
<evidence type="ECO:0000313" key="4">
    <source>
        <dbReference type="Proteomes" id="UP000005203"/>
    </source>
</evidence>
<accession>A0A8B7KIX7</accession>
<evidence type="ECO:0000313" key="3">
    <source>
        <dbReference type="EnsemblMetazoa" id="XP_016766781"/>
    </source>
</evidence>
<protein>
    <submittedName>
        <fullName evidence="5">Uncharacterized protein LOC724900 isoform X1</fullName>
    </submittedName>
</protein>
<organism evidence="3">
    <name type="scientific">Apis mellifera</name>
    <name type="common">Honeybee</name>
    <dbReference type="NCBI Taxonomy" id="7460"/>
    <lineage>
        <taxon>Eukaryota</taxon>
        <taxon>Metazoa</taxon>
        <taxon>Ecdysozoa</taxon>
        <taxon>Arthropoda</taxon>
        <taxon>Hexapoda</taxon>
        <taxon>Insecta</taxon>
        <taxon>Pterygota</taxon>
        <taxon>Neoptera</taxon>
        <taxon>Endopterygota</taxon>
        <taxon>Hymenoptera</taxon>
        <taxon>Apocrita</taxon>
        <taxon>Aculeata</taxon>
        <taxon>Apoidea</taxon>
        <taxon>Anthophila</taxon>
        <taxon>Apidae</taxon>
        <taxon>Apis</taxon>
    </lineage>
</organism>
<gene>
    <name evidence="3" type="primary">724900</name>
    <name evidence="5" type="synonym">LOC724900</name>
</gene>